<dbReference type="RefSeq" id="WP_102198600.1">
    <property type="nucleotide sequence ID" value="NZ_PNHQ01000001.1"/>
</dbReference>
<evidence type="ECO:0000313" key="1">
    <source>
        <dbReference type="EMBL" id="PMC80590.1"/>
    </source>
</evidence>
<evidence type="ECO:0000313" key="2">
    <source>
        <dbReference type="Proteomes" id="UP000235701"/>
    </source>
</evidence>
<keyword evidence="2" id="KW-1185">Reference proteome</keyword>
<dbReference type="Proteomes" id="UP000235701">
    <property type="component" value="Unassembled WGS sequence"/>
</dbReference>
<reference evidence="1 2" key="1">
    <citation type="submission" date="2017-09" db="EMBL/GenBank/DDBJ databases">
        <title>Bacterial strain isolated from the female urinary microbiota.</title>
        <authorList>
            <person name="Thomas-White K."/>
            <person name="Kumar N."/>
            <person name="Forster S."/>
            <person name="Putonti C."/>
            <person name="Lawley T."/>
            <person name="Wolfe A.J."/>
        </authorList>
    </citation>
    <scope>NUCLEOTIDE SEQUENCE [LARGE SCALE GENOMIC DNA]</scope>
    <source>
        <strain evidence="1 2">UMB0240</strain>
    </source>
</reference>
<comment type="caution">
    <text evidence="1">The sequence shown here is derived from an EMBL/GenBank/DDBJ whole genome shotgun (WGS) entry which is preliminary data.</text>
</comment>
<dbReference type="EMBL" id="PNHQ01000001">
    <property type="protein sequence ID" value="PMC80590.1"/>
    <property type="molecule type" value="Genomic_DNA"/>
</dbReference>
<dbReference type="OrthoDB" id="9814075at2"/>
<dbReference type="AlphaFoldDB" id="A0A2N6UG90"/>
<gene>
    <name evidence="1" type="ORF">CJ191_00260</name>
</gene>
<name>A0A2N6UG90_9LACT</name>
<protein>
    <submittedName>
        <fullName evidence="1">Uncharacterized protein</fullName>
    </submittedName>
</protein>
<accession>A0A2N6UG90</accession>
<sequence length="395" mass="45004">MKINKRNWLTLLFLVIITAVTLCVWIGVASFKPVKLTTMNTKHTSESSGIPTLYLIAGENQAMSNWIPLSKNNGEIVATSYASYGLLNTKKQDEVYQHFSLFNRPNLDDSRLILENDHIQLWQSDTIYGDSKDQLDLTLIHKNVEGDWTYTSPSDSLDQADRSLNTLLSLAEDEDTIYLIYAFLQDADQPNYLKAFELDKASGEISTGNTIDSSQYELYSIGVDGLNRQAQRHIFAMVNSDDDEENTALTTTYEIVDPTSGEKLQMDTSALQNQSTDQTISSEINPVVIENEIYVVKSDYSENEDDEKPIQVKSYRYDPTNKSFHQVWSMDIEQNPSYYIENGYIYHTITDGKKGQLDQVDITTGKITTIEEYQIDENSIYTFAKDTDIEAYHYN</sequence>
<organism evidence="1 2">
    <name type="scientific">Aerococcus viridans</name>
    <dbReference type="NCBI Taxonomy" id="1377"/>
    <lineage>
        <taxon>Bacteria</taxon>
        <taxon>Bacillati</taxon>
        <taxon>Bacillota</taxon>
        <taxon>Bacilli</taxon>
        <taxon>Lactobacillales</taxon>
        <taxon>Aerococcaceae</taxon>
        <taxon>Aerococcus</taxon>
    </lineage>
</organism>
<proteinExistence type="predicted"/>